<dbReference type="SMART" id="SM00354">
    <property type="entry name" value="HTH_LACI"/>
    <property type="match status" value="1"/>
</dbReference>
<dbReference type="InterPro" id="IPR046335">
    <property type="entry name" value="LacI/GalR-like_sensor"/>
</dbReference>
<evidence type="ECO:0000259" key="4">
    <source>
        <dbReference type="PROSITE" id="PS50932"/>
    </source>
</evidence>
<dbReference type="EMBL" id="BAEK01000085">
    <property type="protein sequence ID" value="GAC07572.1"/>
    <property type="molecule type" value="Genomic_DNA"/>
</dbReference>
<dbReference type="InterPro" id="IPR028082">
    <property type="entry name" value="Peripla_BP_I"/>
</dbReference>
<dbReference type="CDD" id="cd01392">
    <property type="entry name" value="HTH_LacI"/>
    <property type="match status" value="1"/>
</dbReference>
<dbReference type="Gene3D" id="3.40.50.2300">
    <property type="match status" value="2"/>
</dbReference>
<keyword evidence="1" id="KW-0805">Transcription regulation</keyword>
<evidence type="ECO:0000256" key="2">
    <source>
        <dbReference type="ARBA" id="ARBA00023125"/>
    </source>
</evidence>
<dbReference type="SUPFAM" id="SSF53822">
    <property type="entry name" value="Periplasmic binding protein-like I"/>
    <property type="match status" value="1"/>
</dbReference>
<reference evidence="5 6" key="1">
    <citation type="journal article" date="2014" name="Environ. Microbiol.">
        <title>Comparative genomics of the marine bacterial genus Glaciecola reveals the high degree of genomic diversity and genomic characteristic for cold adaptation.</title>
        <authorList>
            <person name="Qin Q.L."/>
            <person name="Xie B.B."/>
            <person name="Yu Y."/>
            <person name="Shu Y.L."/>
            <person name="Rong J.C."/>
            <person name="Zhang Y.J."/>
            <person name="Zhao D.L."/>
            <person name="Chen X.L."/>
            <person name="Zhang X.Y."/>
            <person name="Chen B."/>
            <person name="Zhou B.C."/>
            <person name="Zhang Y.Z."/>
        </authorList>
    </citation>
    <scope>NUCLEOTIDE SEQUENCE [LARGE SCALE GENOMIC DNA]</scope>
    <source>
        <strain evidence="5 6">NO2</strain>
    </source>
</reference>
<accession>A0ABQ0IE34</accession>
<keyword evidence="3" id="KW-0804">Transcription</keyword>
<evidence type="ECO:0000256" key="1">
    <source>
        <dbReference type="ARBA" id="ARBA00023015"/>
    </source>
</evidence>
<keyword evidence="6" id="KW-1185">Reference proteome</keyword>
<dbReference type="Pfam" id="PF13377">
    <property type="entry name" value="Peripla_BP_3"/>
    <property type="match status" value="1"/>
</dbReference>
<dbReference type="InterPro" id="IPR000843">
    <property type="entry name" value="HTH_LacI"/>
</dbReference>
<evidence type="ECO:0000313" key="5">
    <source>
        <dbReference type="EMBL" id="GAC07572.1"/>
    </source>
</evidence>
<comment type="caution">
    <text evidence="5">The sequence shown here is derived from an EMBL/GenBank/DDBJ whole genome shotgun (WGS) entry which is preliminary data.</text>
</comment>
<dbReference type="CDD" id="cd01545">
    <property type="entry name" value="PBP1_SalR"/>
    <property type="match status" value="1"/>
</dbReference>
<keyword evidence="2" id="KW-0238">DNA-binding</keyword>
<protein>
    <submittedName>
        <fullName evidence="5">LacI family transcriptional regulator</fullName>
    </submittedName>
</protein>
<dbReference type="SUPFAM" id="SSF47413">
    <property type="entry name" value="lambda repressor-like DNA-binding domains"/>
    <property type="match status" value="1"/>
</dbReference>
<sequence>MTVSRVVNGGVKVSDEKRKAVLSAMKSLYYQPNSAARRLAGSKSYILGLLFQDEDISYISKFLLRASKSCRNFGHHLIPDGINSNNEESISVVKNLIETTQTDGVILLAPISNNTKIIELLQQLQVPFVRISPDDKSDISPYIAIDEFMAGYTMTKYLIDLGHSKIGHIQGHPNQVASDLRQQGFLKAMSESSLDVPSEYIVQGYYTYKSGLNAAQDLLALENKPTAIFAANDEMAAATVSVANGLGIKIPKQLSVAGIDDAQLAITISPHLTTIRQPIEEIAELAVQILASNKPVTGDSKELKHSHIFDIELIKRESTIRPE</sequence>
<dbReference type="Proteomes" id="UP000008372">
    <property type="component" value="Unassembled WGS sequence"/>
</dbReference>
<dbReference type="Pfam" id="PF00356">
    <property type="entry name" value="LacI"/>
    <property type="match status" value="1"/>
</dbReference>
<dbReference type="Gene3D" id="1.10.260.40">
    <property type="entry name" value="lambda repressor-like DNA-binding domains"/>
    <property type="match status" value="1"/>
</dbReference>
<dbReference type="InterPro" id="IPR010982">
    <property type="entry name" value="Lambda_DNA-bd_dom_sf"/>
</dbReference>
<organism evidence="5 6">
    <name type="scientific">Paraglaciecola agarilytica NO2</name>
    <dbReference type="NCBI Taxonomy" id="1125747"/>
    <lineage>
        <taxon>Bacteria</taxon>
        <taxon>Pseudomonadati</taxon>
        <taxon>Pseudomonadota</taxon>
        <taxon>Gammaproteobacteria</taxon>
        <taxon>Alteromonadales</taxon>
        <taxon>Alteromonadaceae</taxon>
        <taxon>Paraglaciecola</taxon>
    </lineage>
</organism>
<dbReference type="PANTHER" id="PTHR30146">
    <property type="entry name" value="LACI-RELATED TRANSCRIPTIONAL REPRESSOR"/>
    <property type="match status" value="1"/>
</dbReference>
<dbReference type="PROSITE" id="PS50932">
    <property type="entry name" value="HTH_LACI_2"/>
    <property type="match status" value="1"/>
</dbReference>
<feature type="domain" description="HTH lacI-type" evidence="4">
    <location>
        <begin position="1"/>
        <end position="41"/>
    </location>
</feature>
<evidence type="ECO:0000256" key="3">
    <source>
        <dbReference type="ARBA" id="ARBA00023163"/>
    </source>
</evidence>
<proteinExistence type="predicted"/>
<gene>
    <name evidence="5" type="ORF">GAGA_4748</name>
</gene>
<dbReference type="PANTHER" id="PTHR30146:SF153">
    <property type="entry name" value="LACTOSE OPERON REPRESSOR"/>
    <property type="match status" value="1"/>
</dbReference>
<evidence type="ECO:0000313" key="6">
    <source>
        <dbReference type="Proteomes" id="UP000008372"/>
    </source>
</evidence>
<name>A0ABQ0IE34_9ALTE</name>